<dbReference type="NCBIfam" id="NF004976">
    <property type="entry name" value="PRK06349.1"/>
    <property type="match status" value="1"/>
</dbReference>
<feature type="domain" description="Homoserine dehydrogenase catalytic" evidence="9">
    <location>
        <begin position="162"/>
        <end position="338"/>
    </location>
</feature>
<evidence type="ECO:0000256" key="1">
    <source>
        <dbReference type="ARBA" id="ARBA00006753"/>
    </source>
</evidence>
<keyword evidence="5 7" id="KW-0560">Oxidoreductase</keyword>
<dbReference type="EMBL" id="JAHQCS010000151">
    <property type="protein sequence ID" value="MBU9713801.1"/>
    <property type="molecule type" value="Genomic_DNA"/>
</dbReference>
<dbReference type="InterPro" id="IPR019811">
    <property type="entry name" value="HDH_CS"/>
</dbReference>
<comment type="similarity">
    <text evidence="1 8">Belongs to the homoserine dehydrogenase family.</text>
</comment>
<dbReference type="InterPro" id="IPR005106">
    <property type="entry name" value="Asp/hSer_DH_NAD-bd"/>
</dbReference>
<comment type="catalytic activity">
    <reaction evidence="7">
        <text>L-homoserine + NADP(+) = L-aspartate 4-semialdehyde + NADPH + H(+)</text>
        <dbReference type="Rhea" id="RHEA:15761"/>
        <dbReference type="ChEBI" id="CHEBI:15378"/>
        <dbReference type="ChEBI" id="CHEBI:57476"/>
        <dbReference type="ChEBI" id="CHEBI:57783"/>
        <dbReference type="ChEBI" id="CHEBI:58349"/>
        <dbReference type="ChEBI" id="CHEBI:537519"/>
        <dbReference type="EC" id="1.1.1.3"/>
    </reaction>
</comment>
<keyword evidence="6 7" id="KW-0486">Methionine biosynthesis</keyword>
<dbReference type="InterPro" id="IPR001342">
    <property type="entry name" value="HDH_cat"/>
</dbReference>
<keyword evidence="12" id="KW-1185">Reference proteome</keyword>
<organism evidence="11 12">
    <name type="scientific">Evansella tamaricis</name>
    <dbReference type="NCBI Taxonomy" id="2069301"/>
    <lineage>
        <taxon>Bacteria</taxon>
        <taxon>Bacillati</taxon>
        <taxon>Bacillota</taxon>
        <taxon>Bacilli</taxon>
        <taxon>Bacillales</taxon>
        <taxon>Bacillaceae</taxon>
        <taxon>Evansella</taxon>
    </lineage>
</organism>
<feature type="domain" description="Aspartate/homoserine dehydrogenase NAD-binding" evidence="10">
    <location>
        <begin position="7"/>
        <end position="150"/>
    </location>
</feature>
<dbReference type="EC" id="1.1.1.3" evidence="7"/>
<reference evidence="11 12" key="1">
    <citation type="submission" date="2021-06" db="EMBL/GenBank/DDBJ databases">
        <title>Bacillus sp. RD4P76, an endophyte from a halophyte.</title>
        <authorList>
            <person name="Sun J.-Q."/>
        </authorList>
    </citation>
    <scope>NUCLEOTIDE SEQUENCE [LARGE SCALE GENOMIC DNA]</scope>
    <source>
        <strain evidence="11 12">CGMCC 1.15917</strain>
    </source>
</reference>
<dbReference type="PANTHER" id="PTHR43331:SF1">
    <property type="entry name" value="HOMOSERINE DEHYDROGENASE"/>
    <property type="match status" value="1"/>
</dbReference>
<sequence length="356" mass="38642">MKIAFVGFGGVGQSLAKLLVEQKRQLIEDFGFEPVIVAVSDVMKGAVYDPKGLDIPHLLEVLDETGNMENYFNTRSKVVKGLNSLETITGTNAEVIVEVTYTNVKTGQPAIDHCKAAFENKKSLVTTNKGPVALLYQELGELAAKNDVFWGFEGTVMSGTPALRMPVSTLAGNDITEIKGILNGTTNYILTEMEAGSSYENALAKAQELGYAEADPTSDVEGYDARYKAVILSNYLMGGNITPDDVACQGISGITVEKMEEVKSRNKTIRLLARIKKANGKITAKVQPEELEKNDPLASVQGPTNGILYKCNLAGPIFLTGAGAGLRETAYSLLIDLINYQREKRMKVREVDYNAN</sequence>
<dbReference type="InterPro" id="IPR022697">
    <property type="entry name" value="HDH_short"/>
</dbReference>
<dbReference type="RefSeq" id="WP_217067944.1">
    <property type="nucleotide sequence ID" value="NZ_JAHQCS010000151.1"/>
</dbReference>
<evidence type="ECO:0000313" key="11">
    <source>
        <dbReference type="EMBL" id="MBU9713801.1"/>
    </source>
</evidence>
<evidence type="ECO:0000256" key="6">
    <source>
        <dbReference type="ARBA" id="ARBA00023167"/>
    </source>
</evidence>
<dbReference type="GO" id="GO:0004412">
    <property type="term" value="F:homoserine dehydrogenase activity"/>
    <property type="evidence" value="ECO:0007669"/>
    <property type="project" value="UniProtKB-EC"/>
</dbReference>
<evidence type="ECO:0000256" key="3">
    <source>
        <dbReference type="ARBA" id="ARBA00022605"/>
    </source>
</evidence>
<comment type="pathway">
    <text evidence="7">Amino-acid biosynthesis; L-methionine biosynthesis via de novo pathway; L-homoserine from L-aspartate: step 3/3.</text>
</comment>
<dbReference type="Pfam" id="PF00742">
    <property type="entry name" value="Homoserine_dh"/>
    <property type="match status" value="1"/>
</dbReference>
<dbReference type="Pfam" id="PF03447">
    <property type="entry name" value="NAD_binding_3"/>
    <property type="match status" value="1"/>
</dbReference>
<comment type="caution">
    <text evidence="11">The sequence shown here is derived from an EMBL/GenBank/DDBJ whole genome shotgun (WGS) entry which is preliminary data.</text>
</comment>
<evidence type="ECO:0000256" key="7">
    <source>
        <dbReference type="RuleBase" id="RU000579"/>
    </source>
</evidence>
<keyword evidence="7" id="KW-0521">NADP</keyword>
<dbReference type="PIRSF" id="PIRSF036497">
    <property type="entry name" value="HDH_short"/>
    <property type="match status" value="1"/>
</dbReference>
<gene>
    <name evidence="11" type="ORF">KS419_18895</name>
</gene>
<comment type="pathway">
    <text evidence="7">Amino-acid biosynthesis; L-threonine biosynthesis; L-threonine from L-aspartate: step 3/5.</text>
</comment>
<dbReference type="Proteomes" id="UP000784880">
    <property type="component" value="Unassembled WGS sequence"/>
</dbReference>
<evidence type="ECO:0000259" key="9">
    <source>
        <dbReference type="Pfam" id="PF00742"/>
    </source>
</evidence>
<proteinExistence type="inferred from homology"/>
<dbReference type="NCBIfam" id="NF004912">
    <property type="entry name" value="PRK06270.1"/>
    <property type="match status" value="1"/>
</dbReference>
<protein>
    <recommendedName>
        <fullName evidence="2 7">Homoserine dehydrogenase</fullName>
        <ecNumber evidence="7">1.1.1.3</ecNumber>
    </recommendedName>
</protein>
<name>A0ABS6JJN8_9BACI</name>
<evidence type="ECO:0000313" key="12">
    <source>
        <dbReference type="Proteomes" id="UP000784880"/>
    </source>
</evidence>
<keyword evidence="3 7" id="KW-0028">Amino-acid biosynthesis</keyword>
<evidence type="ECO:0000256" key="5">
    <source>
        <dbReference type="ARBA" id="ARBA00023002"/>
    </source>
</evidence>
<dbReference type="PANTHER" id="PTHR43331">
    <property type="entry name" value="HOMOSERINE DEHYDROGENASE"/>
    <property type="match status" value="1"/>
</dbReference>
<evidence type="ECO:0000256" key="8">
    <source>
        <dbReference type="RuleBase" id="RU004171"/>
    </source>
</evidence>
<evidence type="ECO:0000259" key="10">
    <source>
        <dbReference type="Pfam" id="PF03447"/>
    </source>
</evidence>
<evidence type="ECO:0000256" key="2">
    <source>
        <dbReference type="ARBA" id="ARBA00013376"/>
    </source>
</evidence>
<keyword evidence="4 7" id="KW-0791">Threonine biosynthesis</keyword>
<accession>A0ABS6JJN8</accession>
<dbReference type="PROSITE" id="PS01042">
    <property type="entry name" value="HOMOSER_DHGENASE"/>
    <property type="match status" value="1"/>
</dbReference>
<evidence type="ECO:0000256" key="4">
    <source>
        <dbReference type="ARBA" id="ARBA00022697"/>
    </source>
</evidence>